<evidence type="ECO:0000256" key="1">
    <source>
        <dbReference type="SAM" id="MobiDB-lite"/>
    </source>
</evidence>
<organism evidence="2 3">
    <name type="scientific">Marmota monax</name>
    <name type="common">Woodchuck</name>
    <dbReference type="NCBI Taxonomy" id="9995"/>
    <lineage>
        <taxon>Eukaryota</taxon>
        <taxon>Metazoa</taxon>
        <taxon>Chordata</taxon>
        <taxon>Craniata</taxon>
        <taxon>Vertebrata</taxon>
        <taxon>Euteleostomi</taxon>
        <taxon>Mammalia</taxon>
        <taxon>Eutheria</taxon>
        <taxon>Euarchontoglires</taxon>
        <taxon>Glires</taxon>
        <taxon>Rodentia</taxon>
        <taxon>Sciuromorpha</taxon>
        <taxon>Sciuridae</taxon>
        <taxon>Xerinae</taxon>
        <taxon>Marmotini</taxon>
        <taxon>Marmota</taxon>
    </lineage>
</organism>
<proteinExistence type="predicted"/>
<feature type="compositionally biased region" description="Basic and acidic residues" evidence="1">
    <location>
        <begin position="184"/>
        <end position="195"/>
    </location>
</feature>
<protein>
    <submittedName>
        <fullName evidence="2">Uncharacterized protein</fullName>
    </submittedName>
</protein>
<gene>
    <name evidence="2" type="ORF">MONAX_5E036090</name>
</gene>
<evidence type="ECO:0000313" key="2">
    <source>
        <dbReference type="EMBL" id="VTJ68811.1"/>
    </source>
</evidence>
<feature type="region of interest" description="Disordered" evidence="1">
    <location>
        <begin position="115"/>
        <end position="195"/>
    </location>
</feature>
<comment type="caution">
    <text evidence="2">The sequence shown here is derived from an EMBL/GenBank/DDBJ whole genome shotgun (WGS) entry which is preliminary data.</text>
</comment>
<name>A0A5E4BIK7_MARMO</name>
<reference evidence="2" key="1">
    <citation type="submission" date="2019-04" db="EMBL/GenBank/DDBJ databases">
        <authorList>
            <person name="Alioto T."/>
            <person name="Alioto T."/>
        </authorList>
    </citation>
    <scope>NUCLEOTIDE SEQUENCE [LARGE SCALE GENOMIC DNA]</scope>
</reference>
<keyword evidence="3" id="KW-1185">Reference proteome</keyword>
<evidence type="ECO:0000313" key="3">
    <source>
        <dbReference type="Proteomes" id="UP000335636"/>
    </source>
</evidence>
<dbReference type="AlphaFoldDB" id="A0A5E4BIK7"/>
<accession>A0A5E4BIK7</accession>
<feature type="compositionally biased region" description="Low complexity" evidence="1">
    <location>
        <begin position="164"/>
        <end position="183"/>
    </location>
</feature>
<dbReference type="Proteomes" id="UP000335636">
    <property type="component" value="Unassembled WGS sequence"/>
</dbReference>
<sequence>MVSTSIHFSVNDIISFFFMAECNSAVWTPRFLDPFISDGRRGRFGCSARSRPRFSELPVIPGSSGNKGCISRAQVGAPVERGEENTYLPSHQLVPGSELLQGSQHAPLLHPLLQRFRGKGPKGTQGTQPLRASPRSPPRTPVQSRAAASPPGPLRSPARRRSPPEAAVAMATTAASPAAWPPSADHKVRAGEAVG</sequence>
<dbReference type="EMBL" id="CABDUW010000443">
    <property type="protein sequence ID" value="VTJ68811.1"/>
    <property type="molecule type" value="Genomic_DNA"/>
</dbReference>